<proteinExistence type="inferred from homology"/>
<evidence type="ECO:0000256" key="7">
    <source>
        <dbReference type="ARBA" id="ARBA00022842"/>
    </source>
</evidence>
<reference evidence="10" key="1">
    <citation type="journal article" date="2020" name="MBio">
        <title>Horizontal gene transfer to a defensive symbiont with a reduced genome amongst a multipartite beetle microbiome.</title>
        <authorList>
            <person name="Waterworth S.C."/>
            <person name="Florez L.V."/>
            <person name="Rees E.R."/>
            <person name="Hertweck C."/>
            <person name="Kaltenpoth M."/>
            <person name="Kwan J.C."/>
        </authorList>
    </citation>
    <scope>NUCLEOTIDE SEQUENCE [LARGE SCALE GENOMIC DNA]</scope>
</reference>
<dbReference type="HAMAP" id="MF_00336">
    <property type="entry name" value="BioD"/>
    <property type="match status" value="1"/>
</dbReference>
<keyword evidence="2 8" id="KW-0436">Ligase</keyword>
<dbReference type="InterPro" id="IPR027417">
    <property type="entry name" value="P-loop_NTPase"/>
</dbReference>
<dbReference type="GO" id="GO:0009102">
    <property type="term" value="P:biotin biosynthetic process"/>
    <property type="evidence" value="ECO:0007669"/>
    <property type="project" value="UniProtKB-UniRule"/>
</dbReference>
<evidence type="ECO:0000256" key="8">
    <source>
        <dbReference type="HAMAP-Rule" id="MF_00336"/>
    </source>
</evidence>
<keyword evidence="6 8" id="KW-0067">ATP-binding</keyword>
<dbReference type="PANTHER" id="PTHR43210">
    <property type="entry name" value="DETHIOBIOTIN SYNTHETASE"/>
    <property type="match status" value="1"/>
</dbReference>
<feature type="binding site" evidence="8">
    <location>
        <begin position="210"/>
        <end position="212"/>
    </location>
    <ligand>
        <name>ATP</name>
        <dbReference type="ChEBI" id="CHEBI:30616"/>
    </ligand>
</feature>
<gene>
    <name evidence="9" type="primary">bioD1</name>
    <name evidence="8" type="synonym">bioD</name>
    <name evidence="9" type="ORF">GAK35_00851</name>
</gene>
<feature type="active site" evidence="8">
    <location>
        <position position="43"/>
    </location>
</feature>
<name>A0A7V8FZ82_9BURK</name>
<feature type="binding site" evidence="8">
    <location>
        <position position="60"/>
    </location>
    <ligand>
        <name>ATP</name>
        <dbReference type="ChEBI" id="CHEBI:30616"/>
    </ligand>
</feature>
<protein>
    <recommendedName>
        <fullName evidence="8">ATP-dependent dethiobiotin synthetase BioD</fullName>
        <ecNumber evidence="8">6.3.3.3</ecNumber>
    </recommendedName>
    <alternativeName>
        <fullName evidence="8">DTB synthetase</fullName>
        <shortName evidence="8">DTBS</shortName>
    </alternativeName>
    <alternativeName>
        <fullName evidence="8">Dethiobiotin synthase</fullName>
    </alternativeName>
</protein>
<keyword evidence="7 8" id="KW-0460">Magnesium</keyword>
<evidence type="ECO:0000256" key="2">
    <source>
        <dbReference type="ARBA" id="ARBA00022598"/>
    </source>
</evidence>
<accession>A0A7V8FZ82</accession>
<dbReference type="GO" id="GO:0000287">
    <property type="term" value="F:magnesium ion binding"/>
    <property type="evidence" value="ECO:0007669"/>
    <property type="project" value="UniProtKB-UniRule"/>
</dbReference>
<dbReference type="PIRSF" id="PIRSF006755">
    <property type="entry name" value="DTB_synth"/>
    <property type="match status" value="1"/>
</dbReference>
<dbReference type="AlphaFoldDB" id="A0A7V8FZ82"/>
<dbReference type="InterPro" id="IPR004472">
    <property type="entry name" value="DTB_synth_BioD"/>
</dbReference>
<dbReference type="Proteomes" id="UP000462435">
    <property type="component" value="Unassembled WGS sequence"/>
</dbReference>
<feature type="binding site" evidence="8">
    <location>
        <begin position="181"/>
        <end position="182"/>
    </location>
    <ligand>
        <name>ATP</name>
        <dbReference type="ChEBI" id="CHEBI:30616"/>
    </ligand>
</feature>
<evidence type="ECO:0000256" key="3">
    <source>
        <dbReference type="ARBA" id="ARBA00022723"/>
    </source>
</evidence>
<keyword evidence="5 8" id="KW-0093">Biotin biosynthesis</keyword>
<evidence type="ECO:0000256" key="4">
    <source>
        <dbReference type="ARBA" id="ARBA00022741"/>
    </source>
</evidence>
<comment type="catalytic activity">
    <reaction evidence="8">
        <text>(7R,8S)-7,8-diammoniononanoate + CO2 + ATP = (4R,5S)-dethiobiotin + ADP + phosphate + 3 H(+)</text>
        <dbReference type="Rhea" id="RHEA:15805"/>
        <dbReference type="ChEBI" id="CHEBI:15378"/>
        <dbReference type="ChEBI" id="CHEBI:16526"/>
        <dbReference type="ChEBI" id="CHEBI:30616"/>
        <dbReference type="ChEBI" id="CHEBI:43474"/>
        <dbReference type="ChEBI" id="CHEBI:149469"/>
        <dbReference type="ChEBI" id="CHEBI:149473"/>
        <dbReference type="ChEBI" id="CHEBI:456216"/>
        <dbReference type="EC" id="6.3.3.3"/>
    </reaction>
</comment>
<dbReference type="EMBL" id="WNDX01000016">
    <property type="protein sequence ID" value="KAF1046904.1"/>
    <property type="molecule type" value="Genomic_DNA"/>
</dbReference>
<feature type="binding site" evidence="8">
    <location>
        <position position="47"/>
    </location>
    <ligand>
        <name>substrate</name>
    </ligand>
</feature>
<comment type="caution">
    <text evidence="8">Lacks conserved residue(s) required for the propagation of feature annotation.</text>
</comment>
<comment type="caution">
    <text evidence="9">The sequence shown here is derived from an EMBL/GenBank/DDBJ whole genome shotgun (WGS) entry which is preliminary data.</text>
</comment>
<evidence type="ECO:0000256" key="6">
    <source>
        <dbReference type="ARBA" id="ARBA00022840"/>
    </source>
</evidence>
<keyword evidence="4 8" id="KW-0547">Nucleotide-binding</keyword>
<evidence type="ECO:0000256" key="5">
    <source>
        <dbReference type="ARBA" id="ARBA00022756"/>
    </source>
</evidence>
<feature type="binding site" evidence="8">
    <location>
        <position position="60"/>
    </location>
    <ligand>
        <name>Mg(2+)</name>
        <dbReference type="ChEBI" id="CHEBI:18420"/>
    </ligand>
</feature>
<dbReference type="GO" id="GO:0005524">
    <property type="term" value="F:ATP binding"/>
    <property type="evidence" value="ECO:0007669"/>
    <property type="project" value="UniProtKB-UniRule"/>
</dbReference>
<feature type="binding site" evidence="8">
    <location>
        <begin position="18"/>
        <end position="23"/>
    </location>
    <ligand>
        <name>ATP</name>
        <dbReference type="ChEBI" id="CHEBI:30616"/>
    </ligand>
</feature>
<feature type="binding site" evidence="8">
    <location>
        <position position="22"/>
    </location>
    <ligand>
        <name>Mg(2+)</name>
        <dbReference type="ChEBI" id="CHEBI:18420"/>
    </ligand>
</feature>
<dbReference type="NCBIfam" id="TIGR00347">
    <property type="entry name" value="bioD"/>
    <property type="match status" value="1"/>
</dbReference>
<dbReference type="SUPFAM" id="SSF52540">
    <property type="entry name" value="P-loop containing nucleoside triphosphate hydrolases"/>
    <property type="match status" value="1"/>
</dbReference>
<keyword evidence="1 8" id="KW-0963">Cytoplasm</keyword>
<dbReference type="CDD" id="cd03109">
    <property type="entry name" value="DTBS"/>
    <property type="match status" value="1"/>
</dbReference>
<evidence type="ECO:0000313" key="10">
    <source>
        <dbReference type="Proteomes" id="UP000462435"/>
    </source>
</evidence>
<comment type="pathway">
    <text evidence="8">Cofactor biosynthesis; biotin biosynthesis; biotin from 7,8-diaminononanoate: step 1/2.</text>
</comment>
<keyword evidence="3 8" id="KW-0479">Metal-binding</keyword>
<comment type="subcellular location">
    <subcellularLocation>
        <location evidence="8">Cytoplasm</location>
    </subcellularLocation>
</comment>
<comment type="function">
    <text evidence="8">Catalyzes a mechanistically unusual reaction, the ATP-dependent insertion of CO2 between the N7 and N8 nitrogen atoms of 7,8-diaminopelargonic acid (DAPA, also called 7,8-diammoniononanoate) to form a ureido ring.</text>
</comment>
<dbReference type="GO" id="GO:0005829">
    <property type="term" value="C:cytosol"/>
    <property type="evidence" value="ECO:0007669"/>
    <property type="project" value="TreeGrafter"/>
</dbReference>
<comment type="cofactor">
    <cofactor evidence="8">
        <name>Mg(2+)</name>
        <dbReference type="ChEBI" id="CHEBI:18420"/>
    </cofactor>
</comment>
<dbReference type="PANTHER" id="PTHR43210:SF5">
    <property type="entry name" value="DETHIOBIOTIN SYNTHETASE"/>
    <property type="match status" value="1"/>
</dbReference>
<sequence>MSTIAKSGGLFVTGTDTGVGKTLVASALIRRFVQHGLRTAGMKPVASGAVRHGHQWRNEDVDALRAAANVEVPERLMNPFLLRRATAPHIAAHEEGVRIDVVHLKQCYRQIAGMADVVVVEGAGGFMVPLNEGCNSDDVAASLGLPMVLVVGIRLGCLNHALLTQVAIRAKGLSLLGWVANEIDPAEPYGAAMIASLAQRLEAPLLGRLPWSPAMSADQAARLLDGVVPDCGLR</sequence>
<evidence type="ECO:0000313" key="9">
    <source>
        <dbReference type="EMBL" id="KAF1046904.1"/>
    </source>
</evidence>
<comment type="similarity">
    <text evidence="8">Belongs to the dethiobiotin synthetase family.</text>
</comment>
<dbReference type="GO" id="GO:0004141">
    <property type="term" value="F:dethiobiotin synthase activity"/>
    <property type="evidence" value="ECO:0007669"/>
    <property type="project" value="UniProtKB-UniRule"/>
</dbReference>
<dbReference type="Pfam" id="PF13500">
    <property type="entry name" value="AAA_26"/>
    <property type="match status" value="1"/>
</dbReference>
<dbReference type="Gene3D" id="3.40.50.300">
    <property type="entry name" value="P-loop containing nucleotide triphosphate hydrolases"/>
    <property type="match status" value="1"/>
</dbReference>
<dbReference type="FunFam" id="3.40.50.300:FF:000292">
    <property type="entry name" value="ATP-dependent dethiobiotin synthetase BioD"/>
    <property type="match status" value="1"/>
</dbReference>
<evidence type="ECO:0000256" key="1">
    <source>
        <dbReference type="ARBA" id="ARBA00022490"/>
    </source>
</evidence>
<dbReference type="EC" id="6.3.3.3" evidence="8"/>
<dbReference type="GO" id="GO:0042803">
    <property type="term" value="F:protein homodimerization activity"/>
    <property type="evidence" value="ECO:0007669"/>
    <property type="project" value="UniProtKB-ARBA"/>
</dbReference>
<organism evidence="9 10">
    <name type="scientific">Herbaspirillum frisingense</name>
    <dbReference type="NCBI Taxonomy" id="92645"/>
    <lineage>
        <taxon>Bacteria</taxon>
        <taxon>Pseudomonadati</taxon>
        <taxon>Pseudomonadota</taxon>
        <taxon>Betaproteobacteria</taxon>
        <taxon>Burkholderiales</taxon>
        <taxon>Oxalobacteraceae</taxon>
        <taxon>Herbaspirillum</taxon>
    </lineage>
</organism>
<comment type="subunit">
    <text evidence="8">Homodimer.</text>
</comment>
<feature type="binding site" evidence="8">
    <location>
        <begin position="121"/>
        <end position="124"/>
    </location>
    <ligand>
        <name>ATP</name>
        <dbReference type="ChEBI" id="CHEBI:30616"/>
    </ligand>
</feature>
<dbReference type="UniPathway" id="UPA00078">
    <property type="reaction ID" value="UER00161"/>
</dbReference>
<feature type="binding site" evidence="8">
    <location>
        <position position="121"/>
    </location>
    <ligand>
        <name>Mg(2+)</name>
        <dbReference type="ChEBI" id="CHEBI:18420"/>
    </ligand>
</feature>